<organism evidence="2 3">
    <name type="scientific">Flavobacterium ginsenosidimutans</name>
    <dbReference type="NCBI Taxonomy" id="687844"/>
    <lineage>
        <taxon>Bacteria</taxon>
        <taxon>Pseudomonadati</taxon>
        <taxon>Bacteroidota</taxon>
        <taxon>Flavobacteriia</taxon>
        <taxon>Flavobacteriales</taxon>
        <taxon>Flavobacteriaceae</taxon>
        <taxon>Flavobacterium</taxon>
    </lineage>
</organism>
<dbReference type="EMBL" id="CP147988">
    <property type="protein sequence ID" value="WXK48988.1"/>
    <property type="molecule type" value="Genomic_DNA"/>
</dbReference>
<evidence type="ECO:0000256" key="1">
    <source>
        <dbReference type="SAM" id="MobiDB-lite"/>
    </source>
</evidence>
<dbReference type="RefSeq" id="WP_338839674.1">
    <property type="nucleotide sequence ID" value="NZ_CP147988.1"/>
</dbReference>
<evidence type="ECO:0000313" key="2">
    <source>
        <dbReference type="EMBL" id="WXK48988.1"/>
    </source>
</evidence>
<gene>
    <name evidence="2" type="ORF">V6624_18365</name>
</gene>
<protein>
    <submittedName>
        <fullName evidence="2">Uncharacterized protein</fullName>
    </submittedName>
</protein>
<feature type="region of interest" description="Disordered" evidence="1">
    <location>
        <begin position="485"/>
        <end position="524"/>
    </location>
</feature>
<proteinExistence type="predicted"/>
<evidence type="ECO:0000313" key="3">
    <source>
        <dbReference type="Proteomes" id="UP001447857"/>
    </source>
</evidence>
<feature type="region of interest" description="Disordered" evidence="1">
    <location>
        <begin position="235"/>
        <end position="260"/>
    </location>
</feature>
<dbReference type="Proteomes" id="UP001447857">
    <property type="component" value="Chromosome"/>
</dbReference>
<sequence length="524" mass="59749">MLIEINILHKIRLFAILLFPTLCSNLFAQNYLYDQGGISLSYTTEVLKYTYCAKEKATVYLVKIRWTLSNNSGKNARIYYGLVKPSSMISWCTPPGEYDVVIHTNYQPSGTGFGGAVILKSGDKTFGDDSGWYFTSTVTPGWSISQIDFDTSQTNKAPSNQVLIEKNSSPKQPTYGISQQGDVINNPVSKIDYAQKQKEENKTSEDRMKAWQNSYIENQNQINAINNLHNNTKLQQQNEQQLQSQQKLAKQKQEHEKLNQVQKQLTEHQQRYEKTQIELDNAKNTSMNSYQQSLNNGKKDSEAMLDATLAAANQISDPTGQLAYTGVGLGLSLLMHLGEKKTEKLEDEAKIEEENKRIKLIKKAKEKFISDALNINKYEFSDLLSKERYAAILVIPKNLNADKQKAYFTVAIKVTQYSDNTYPLKDEIKNKISSSIDKTLIDGNEIHMLYPITNLDTFQDDFTKKMGSAHLVNLEVQLVNFNNNPFSKQNNESVNNRDFWGDPISKKNTINKKQTEKEKNFWDN</sequence>
<accession>A0ABZ2Q7Q2</accession>
<keyword evidence="3" id="KW-1185">Reference proteome</keyword>
<reference evidence="2 3" key="1">
    <citation type="submission" date="2024-02" db="EMBL/GenBank/DDBJ databases">
        <title>complete genome of Flavobacterium ginsenosidimutans Str. YTB16.</title>
        <authorList>
            <person name="Wang Q."/>
        </authorList>
    </citation>
    <scope>NUCLEOTIDE SEQUENCE [LARGE SCALE GENOMIC DNA]</scope>
    <source>
        <strain evidence="2 3">YTB16</strain>
    </source>
</reference>
<feature type="compositionally biased region" description="Low complexity" evidence="1">
    <location>
        <begin position="235"/>
        <end position="248"/>
    </location>
</feature>
<feature type="compositionally biased region" description="Basic and acidic residues" evidence="1">
    <location>
        <begin position="513"/>
        <end position="524"/>
    </location>
</feature>
<name>A0ABZ2Q7Q2_9FLAO</name>